<dbReference type="AlphaFoldDB" id="A0A813L9Y2"/>
<dbReference type="EMBL" id="CAJNNW010035206">
    <property type="protein sequence ID" value="CAE8726333.1"/>
    <property type="molecule type" value="Genomic_DNA"/>
</dbReference>
<accession>A0A813L9Y2</accession>
<name>A0A813L9Y2_POLGL</name>
<organism evidence="1 2">
    <name type="scientific">Polarella glacialis</name>
    <name type="common">Dinoflagellate</name>
    <dbReference type="NCBI Taxonomy" id="89957"/>
    <lineage>
        <taxon>Eukaryota</taxon>
        <taxon>Sar</taxon>
        <taxon>Alveolata</taxon>
        <taxon>Dinophyceae</taxon>
        <taxon>Suessiales</taxon>
        <taxon>Suessiaceae</taxon>
        <taxon>Polarella</taxon>
    </lineage>
</organism>
<proteinExistence type="predicted"/>
<reference evidence="1" key="1">
    <citation type="submission" date="2021-02" db="EMBL/GenBank/DDBJ databases">
        <authorList>
            <person name="Dougan E. K."/>
            <person name="Rhodes N."/>
            <person name="Thang M."/>
            <person name="Chan C."/>
        </authorList>
    </citation>
    <scope>NUCLEOTIDE SEQUENCE</scope>
</reference>
<dbReference type="Proteomes" id="UP000626109">
    <property type="component" value="Unassembled WGS sequence"/>
</dbReference>
<gene>
    <name evidence="1" type="ORF">PGLA2088_LOCUS44451</name>
</gene>
<protein>
    <submittedName>
        <fullName evidence="1">Uncharacterized protein</fullName>
    </submittedName>
</protein>
<evidence type="ECO:0000313" key="2">
    <source>
        <dbReference type="Proteomes" id="UP000626109"/>
    </source>
</evidence>
<feature type="non-terminal residue" evidence="1">
    <location>
        <position position="645"/>
    </location>
</feature>
<sequence>QQRATQPLPSTTMGVFNLSCAAVLKLPLPFFMHRPALDISTGGPFESLLAAKDPTMWGHRWRVAAGPQEGQVCWLAPARQGPARFCWNVGDDRTRFTECCYTDKAAGCWGPGYSPSSCCREVNLRPRYPVRLDPTLQRLPLAERFARVRNTVFCPPLGAPPTCEIRVSLEMDEAYFDAEHALVELRTRLHESKLGSEELAAWQQSLELGSLAACGVHWEPCLSRAQRAAMFGEVCHALRDVIQVLNSHGVKLAVAEDAQEICKRIGLVLRRIGSTLNSRLKESQASVAPIRRLPRAAETVAFCGADAADFQRLFGNSQAAGAATTTTITATTTTSFNKDKDRSMLEMELDGTLPIPVLRRILHTLRDRAPGERLRVVNLGSNDGSCHPDLDPANCLAFSGEADGLFLEAFDPVFNKLAAVVDREVRSRAGHVGFLQAKHVAATPETFPELMRTELPSAWQGDVDLFKIDIDHGDCQFLKPLLGSGPNGRAPALRPRLLYVEFNIFYPPPFDYRQHFDMECNDGLRVLSHGCSLSAFTKLGLELGYRLVRCMEKDAIFVREDLLPRLMPDFPETKLLLNRSVLEHYREGVICHPVWGPQLRSKLSSTAEVRTWADFRFPLEARAKQIEALRRLDEASSCGRGILTW</sequence>
<comment type="caution">
    <text evidence="1">The sequence shown here is derived from an EMBL/GenBank/DDBJ whole genome shotgun (WGS) entry which is preliminary data.</text>
</comment>
<evidence type="ECO:0000313" key="1">
    <source>
        <dbReference type="EMBL" id="CAE8726333.1"/>
    </source>
</evidence>